<feature type="compositionally biased region" description="Basic and acidic residues" evidence="1">
    <location>
        <begin position="110"/>
        <end position="125"/>
    </location>
</feature>
<gene>
    <name evidence="3" type="ORF">GEAM_4250</name>
</gene>
<dbReference type="RefSeq" id="WP_051899602.1">
    <property type="nucleotide sequence ID" value="NZ_JMPJ01000075.1"/>
</dbReference>
<protein>
    <submittedName>
        <fullName evidence="3">Phage minor tail protein</fullName>
    </submittedName>
</protein>
<feature type="region of interest" description="Disordered" evidence="1">
    <location>
        <begin position="110"/>
        <end position="135"/>
    </location>
</feature>
<dbReference type="InterPro" id="IPR010027">
    <property type="entry name" value="Tail_assembly_G"/>
</dbReference>
<dbReference type="AlphaFoldDB" id="A0A085G104"/>
<name>A0A085G104_EWIA3</name>
<evidence type="ECO:0000256" key="1">
    <source>
        <dbReference type="SAM" id="MobiDB-lite"/>
    </source>
</evidence>
<evidence type="ECO:0000259" key="2">
    <source>
        <dbReference type="Pfam" id="PF06894"/>
    </source>
</evidence>
<dbReference type="Pfam" id="PF06894">
    <property type="entry name" value="Phage_TAC_2"/>
    <property type="match status" value="1"/>
</dbReference>
<comment type="caution">
    <text evidence="3">The sequence shown here is derived from an EMBL/GenBank/DDBJ whole genome shotgun (WGS) entry which is preliminary data.</text>
</comment>
<accession>A0A085G104</accession>
<dbReference type="Proteomes" id="UP000028640">
    <property type="component" value="Unassembled WGS sequence"/>
</dbReference>
<reference evidence="3 4" key="1">
    <citation type="submission" date="2014-05" db="EMBL/GenBank/DDBJ databases">
        <title>ATOL: Assembling a taxonomically balanced genome-scale reconstruction of the evolutionary history of the Enterobacteriaceae.</title>
        <authorList>
            <person name="Plunkett G.III."/>
            <person name="Neeno-Eckwall E.C."/>
            <person name="Glasner J.D."/>
            <person name="Perna N.T."/>
        </authorList>
    </citation>
    <scope>NUCLEOTIDE SEQUENCE [LARGE SCALE GENOMIC DNA]</scope>
    <source>
        <strain evidence="3 4">ATCC 33852</strain>
    </source>
</reference>
<evidence type="ECO:0000313" key="3">
    <source>
        <dbReference type="EMBL" id="KFC77399.1"/>
    </source>
</evidence>
<dbReference type="OrthoDB" id="9429491at2"/>
<dbReference type="EMBL" id="JMPJ01000075">
    <property type="protein sequence ID" value="KFC77399.1"/>
    <property type="molecule type" value="Genomic_DNA"/>
</dbReference>
<proteinExistence type="predicted"/>
<sequence length="135" mass="15459">MFLKKDTLTLGDQKVTLHELSALQRAEYFDFLADKEASTAEGESDFKANARLMKFNIEVNAWLVSRSLWHSEPEREENEIWREVMRKWPSEGLNEAVEMVLELSGMVPKKADAPETANDEPHVEDVTVEARPLAK</sequence>
<feature type="domain" description="Tail assembly protein G" evidence="2">
    <location>
        <begin position="1"/>
        <end position="117"/>
    </location>
</feature>
<dbReference type="STRING" id="910964.GEAM_4250"/>
<keyword evidence="4" id="KW-1185">Reference proteome</keyword>
<organism evidence="3 4">
    <name type="scientific">Ewingella americana (strain ATCC 33852 / DSM 4580 / CCUG 14506 / JCM 5911 / LMG 7869 / NCTC 12157 / CDC 1468-78)</name>
    <dbReference type="NCBI Taxonomy" id="910964"/>
    <lineage>
        <taxon>Bacteria</taxon>
        <taxon>Pseudomonadati</taxon>
        <taxon>Pseudomonadota</taxon>
        <taxon>Gammaproteobacteria</taxon>
        <taxon>Enterobacterales</taxon>
        <taxon>Yersiniaceae</taxon>
        <taxon>Ewingella</taxon>
    </lineage>
</organism>
<dbReference type="NCBIfam" id="TIGR01674">
    <property type="entry name" value="phage_lambda_G"/>
    <property type="match status" value="1"/>
</dbReference>
<dbReference type="GeneID" id="78382362"/>
<evidence type="ECO:0000313" key="4">
    <source>
        <dbReference type="Proteomes" id="UP000028640"/>
    </source>
</evidence>
<dbReference type="eggNOG" id="ENOG5033AYG">
    <property type="taxonomic scope" value="Bacteria"/>
</dbReference>